<name>A0ABU5J4Z0_9BACI</name>
<accession>A0ABU5J4Z0</accession>
<sequence>MKILVDQSLGLPDSCLEPHGAIVRKTPLKKGESLEDVIEKGKGKVFTKSLSLIKKDLQSEIDEFHKYFHESEQLFYLYDSKVTDSRLIKRISNWNFPNRKLYLVDGSSNRAFAIHLLKELTNHPFEEVYRLSHLCTNQKFTISNDLKYQKSANYLRLKEGKQKIYHLLKGTTHTKITSGQKPELIEKVLATLQGNTFIIASRGTVELPDTKFDFYRLKNEGLPISSDKVDIFIPI</sequence>
<dbReference type="Proteomes" id="UP001290455">
    <property type="component" value="Unassembled WGS sequence"/>
</dbReference>
<proteinExistence type="predicted"/>
<keyword evidence="2" id="KW-1185">Reference proteome</keyword>
<reference evidence="1 2" key="1">
    <citation type="submission" date="2023-11" db="EMBL/GenBank/DDBJ databases">
        <title>Bacillus jintuensis, isolated from a mudflat on the Beibu Gulf coast.</title>
        <authorList>
            <person name="Li M."/>
        </authorList>
    </citation>
    <scope>NUCLEOTIDE SEQUENCE [LARGE SCALE GENOMIC DNA]</scope>
    <source>
        <strain evidence="1 2">31A1R</strain>
    </source>
</reference>
<dbReference type="EMBL" id="JAXOFX010000025">
    <property type="protein sequence ID" value="MDZ5474431.1"/>
    <property type="molecule type" value="Genomic_DNA"/>
</dbReference>
<protein>
    <submittedName>
        <fullName evidence="1">Uncharacterized protein</fullName>
    </submittedName>
</protein>
<evidence type="ECO:0000313" key="2">
    <source>
        <dbReference type="Proteomes" id="UP001290455"/>
    </source>
</evidence>
<organism evidence="1 2">
    <name type="scientific">Robertmurraya mangrovi</name>
    <dbReference type="NCBI Taxonomy" id="3098077"/>
    <lineage>
        <taxon>Bacteria</taxon>
        <taxon>Bacillati</taxon>
        <taxon>Bacillota</taxon>
        <taxon>Bacilli</taxon>
        <taxon>Bacillales</taxon>
        <taxon>Bacillaceae</taxon>
        <taxon>Robertmurraya</taxon>
    </lineage>
</organism>
<dbReference type="RefSeq" id="WP_322448713.1">
    <property type="nucleotide sequence ID" value="NZ_JAXOFX010000025.1"/>
</dbReference>
<evidence type="ECO:0000313" key="1">
    <source>
        <dbReference type="EMBL" id="MDZ5474431.1"/>
    </source>
</evidence>
<gene>
    <name evidence="1" type="ORF">SM124_22305</name>
</gene>
<comment type="caution">
    <text evidence="1">The sequence shown here is derived from an EMBL/GenBank/DDBJ whole genome shotgun (WGS) entry which is preliminary data.</text>
</comment>